<gene>
    <name evidence="3" type="ORF">HYH03_006735</name>
</gene>
<dbReference type="InterPro" id="IPR051218">
    <property type="entry name" value="Sec_MonoDiacylglyc_Lipase"/>
</dbReference>
<evidence type="ECO:0000256" key="1">
    <source>
        <dbReference type="SAM" id="MobiDB-lite"/>
    </source>
</evidence>
<dbReference type="AlphaFoldDB" id="A0A835YA25"/>
<dbReference type="Proteomes" id="UP000612055">
    <property type="component" value="Unassembled WGS sequence"/>
</dbReference>
<proteinExistence type="predicted"/>
<comment type="caution">
    <text evidence="3">The sequence shown here is derived from an EMBL/GenBank/DDBJ whole genome shotgun (WGS) entry which is preliminary data.</text>
</comment>
<feature type="region of interest" description="Disordered" evidence="1">
    <location>
        <begin position="1"/>
        <end position="27"/>
    </location>
</feature>
<dbReference type="EMBL" id="JAEHOE010000026">
    <property type="protein sequence ID" value="KAG2495125.1"/>
    <property type="molecule type" value="Genomic_DNA"/>
</dbReference>
<organism evidence="3 4">
    <name type="scientific">Edaphochlamys debaryana</name>
    <dbReference type="NCBI Taxonomy" id="47281"/>
    <lineage>
        <taxon>Eukaryota</taxon>
        <taxon>Viridiplantae</taxon>
        <taxon>Chlorophyta</taxon>
        <taxon>core chlorophytes</taxon>
        <taxon>Chlorophyceae</taxon>
        <taxon>CS clade</taxon>
        <taxon>Chlamydomonadales</taxon>
        <taxon>Chlamydomonadales incertae sedis</taxon>
        <taxon>Edaphochlamys</taxon>
    </lineage>
</organism>
<keyword evidence="4" id="KW-1185">Reference proteome</keyword>
<name>A0A835YA25_9CHLO</name>
<feature type="compositionally biased region" description="Polar residues" evidence="1">
    <location>
        <begin position="1"/>
        <end position="21"/>
    </location>
</feature>
<dbReference type="Pfam" id="PF01764">
    <property type="entry name" value="Lipase_3"/>
    <property type="match status" value="1"/>
</dbReference>
<sequence length="390" mass="43296">MNRLQTRSSLETRTGNTQGSNVAVRESSEPEVLARARLLSRVAFRAYGSPDVVELPLDAPFRVVGSEFDEDDSPYHACAWINDEAGEDGPAGVSSRISRILRRMRSVHRTDTQALVLRNPSELEVVVAFRGTQVDIKNHPMDPLKDLDAALVSLREDVFGAAPHLRFGSEQPKAEPRAHRGFVSCYTAVHQAVRQAVAEALEQFPAEQRPRVRLVLTGHSLGGALATLAAYDLANIYQNAAQDRVVCYTFGAPRVCNGPLARVYDQLVPNTWRFSNVNDVVPMVPLVHWSYCHVGRNVSIVNAARRLVRFVDRAEQCNAFRVFSALATVTRATCFYLARVRMGRWFSRLLPGWGRRVAAIVNDGKKESNAVASVFSMISAEHSSKVYTCF</sequence>
<dbReference type="PANTHER" id="PTHR45856">
    <property type="entry name" value="ALPHA/BETA-HYDROLASES SUPERFAMILY PROTEIN"/>
    <property type="match status" value="1"/>
</dbReference>
<dbReference type="CDD" id="cd00519">
    <property type="entry name" value="Lipase_3"/>
    <property type="match status" value="1"/>
</dbReference>
<dbReference type="GO" id="GO:0006629">
    <property type="term" value="P:lipid metabolic process"/>
    <property type="evidence" value="ECO:0007669"/>
    <property type="project" value="InterPro"/>
</dbReference>
<feature type="domain" description="Fungal lipase-type" evidence="2">
    <location>
        <begin position="126"/>
        <end position="287"/>
    </location>
</feature>
<dbReference type="InterPro" id="IPR029058">
    <property type="entry name" value="AB_hydrolase_fold"/>
</dbReference>
<evidence type="ECO:0000259" key="2">
    <source>
        <dbReference type="Pfam" id="PF01764"/>
    </source>
</evidence>
<evidence type="ECO:0000313" key="4">
    <source>
        <dbReference type="Proteomes" id="UP000612055"/>
    </source>
</evidence>
<dbReference type="PANTHER" id="PTHR45856:SF24">
    <property type="entry name" value="FUNGAL LIPASE-LIKE DOMAIN-CONTAINING PROTEIN"/>
    <property type="match status" value="1"/>
</dbReference>
<protein>
    <recommendedName>
        <fullName evidence="2">Fungal lipase-type domain-containing protein</fullName>
    </recommendedName>
</protein>
<dbReference type="InterPro" id="IPR002921">
    <property type="entry name" value="Fungal_lipase-type"/>
</dbReference>
<reference evidence="3" key="1">
    <citation type="journal article" date="2020" name="bioRxiv">
        <title>Comparative genomics of Chlamydomonas.</title>
        <authorList>
            <person name="Craig R.J."/>
            <person name="Hasan A.R."/>
            <person name="Ness R.W."/>
            <person name="Keightley P.D."/>
        </authorList>
    </citation>
    <scope>NUCLEOTIDE SEQUENCE</scope>
    <source>
        <strain evidence="3">CCAP 11/70</strain>
    </source>
</reference>
<dbReference type="SUPFAM" id="SSF53474">
    <property type="entry name" value="alpha/beta-Hydrolases"/>
    <property type="match status" value="1"/>
</dbReference>
<dbReference type="OrthoDB" id="430884at2759"/>
<dbReference type="Gene3D" id="3.40.50.1820">
    <property type="entry name" value="alpha/beta hydrolase"/>
    <property type="match status" value="1"/>
</dbReference>
<evidence type="ECO:0000313" key="3">
    <source>
        <dbReference type="EMBL" id="KAG2495125.1"/>
    </source>
</evidence>
<accession>A0A835YA25</accession>